<organism evidence="10 11">
    <name type="scientific">Pyrodictium abyssi</name>
    <dbReference type="NCBI Taxonomy" id="54256"/>
    <lineage>
        <taxon>Archaea</taxon>
        <taxon>Thermoproteota</taxon>
        <taxon>Thermoprotei</taxon>
        <taxon>Desulfurococcales</taxon>
        <taxon>Pyrodictiaceae</taxon>
        <taxon>Pyrodictium</taxon>
    </lineage>
</organism>
<dbReference type="InterPro" id="IPR025857">
    <property type="entry name" value="MacB_PCD"/>
</dbReference>
<evidence type="ECO:0000256" key="2">
    <source>
        <dbReference type="ARBA" id="ARBA00022475"/>
    </source>
</evidence>
<feature type="domain" description="MacB-like periplasmic core" evidence="9">
    <location>
        <begin position="417"/>
        <end position="570"/>
    </location>
</feature>
<keyword evidence="4 7" id="KW-1133">Transmembrane helix</keyword>
<evidence type="ECO:0008006" key="12">
    <source>
        <dbReference type="Google" id="ProtNLM"/>
    </source>
</evidence>
<feature type="transmembrane region" description="Helical" evidence="7">
    <location>
        <begin position="688"/>
        <end position="706"/>
    </location>
</feature>
<protein>
    <recommendedName>
        <fullName evidence="12">ABC transporter permease</fullName>
    </recommendedName>
</protein>
<sequence length="763" mass="80203">MLARAGLRALARRRLETAAIVVLVAVSVAGFLVIRMASGYALALAGKAWVYEVGNILVGVSGGAVDAGEVAQLLQGLPVEKLKVIEAAWTVGYYNGTPLSVVLVYNPDPGPPFSYTPALNASGDRVLLYATGSRLRVPEGATLLLGPQGELRVTVAGVVRGIAVVSAGDLALYADREIVERAAASGGSLEAAIAIVLRPGADAEAVKDEVLERLGKAGYNVSSVFVNTEEDNPARRPIEGVARALETLTLAGQAIALLLIASTSLLAVERGIREVGVLESLGATRLQVAVFYSAHNIARGLAGALLGLAAAIPLSRLLVEWGLRSSEGDETATRLLMELYQFSPRLEDVAVPYAAMLASIVAAAVVPPLLYARGETAPKLRYTGRLEARPRLARLAVLGPEAALALRRLAARPWKLAAFVLLAALVWGSLASIGMVSRGYEHLVARVGSAGYTLKLYVPGDLLEEALEKLRGLPGVEATDTYCVYWNSLSIHDENVVVFVRVSGDEYLWYPLVQGRLPASDNEAVVSTRLAAEHGLGVGDTVEAETPRGTIRLKVVGVADIPTNNGLAVLVTSSPAELLGSAGECMVLVRASGDPYRLALEAKRTLVSSGIPAAVYTGEEGVRNLREAGTVLKVFMLVMESGVLLAGLLGLALAGVVDLAAHLREVGVLRAIGYTDRRIALLEAMEVAAAWLLSAPVALAVGYAMASHMTGLMRSALGAIEPRGPLASLLEAAWIAPPVLALTTAAWVLYLRRVETTRLLAEQ</sequence>
<evidence type="ECO:0000256" key="3">
    <source>
        <dbReference type="ARBA" id="ARBA00022692"/>
    </source>
</evidence>
<evidence type="ECO:0000313" key="11">
    <source>
        <dbReference type="Proteomes" id="UP001341135"/>
    </source>
</evidence>
<proteinExistence type="inferred from homology"/>
<dbReference type="RefSeq" id="WP_338249294.1">
    <property type="nucleotide sequence ID" value="NZ_AP028907.1"/>
</dbReference>
<evidence type="ECO:0000256" key="7">
    <source>
        <dbReference type="SAM" id="Phobius"/>
    </source>
</evidence>
<dbReference type="Proteomes" id="UP001341135">
    <property type="component" value="Chromosome"/>
</dbReference>
<gene>
    <name evidence="10" type="ORF">PABY_17690</name>
</gene>
<dbReference type="EMBL" id="AP028907">
    <property type="protein sequence ID" value="BES82202.1"/>
    <property type="molecule type" value="Genomic_DNA"/>
</dbReference>
<dbReference type="InterPro" id="IPR009010">
    <property type="entry name" value="Asp_de-COase-like_dom_sf"/>
</dbReference>
<dbReference type="PANTHER" id="PTHR30572:SF4">
    <property type="entry name" value="ABC TRANSPORTER PERMEASE YTRF"/>
    <property type="match status" value="1"/>
</dbReference>
<comment type="subcellular location">
    <subcellularLocation>
        <location evidence="1">Cell membrane</location>
        <topology evidence="1">Multi-pass membrane protein</topology>
    </subcellularLocation>
</comment>
<feature type="transmembrane region" description="Helical" evidence="7">
    <location>
        <begin position="416"/>
        <end position="436"/>
    </location>
</feature>
<keyword evidence="2" id="KW-1003">Cell membrane</keyword>
<dbReference type="PANTHER" id="PTHR30572">
    <property type="entry name" value="MEMBRANE COMPONENT OF TRANSPORTER-RELATED"/>
    <property type="match status" value="1"/>
</dbReference>
<evidence type="ECO:0000256" key="5">
    <source>
        <dbReference type="ARBA" id="ARBA00023136"/>
    </source>
</evidence>
<evidence type="ECO:0000313" key="10">
    <source>
        <dbReference type="EMBL" id="BES82202.1"/>
    </source>
</evidence>
<feature type="transmembrane region" description="Helical" evidence="7">
    <location>
        <begin position="634"/>
        <end position="657"/>
    </location>
</feature>
<feature type="transmembrane region" description="Helical" evidence="7">
    <location>
        <begin position="350"/>
        <end position="371"/>
    </location>
</feature>
<evidence type="ECO:0000259" key="9">
    <source>
        <dbReference type="Pfam" id="PF12704"/>
    </source>
</evidence>
<dbReference type="GeneID" id="89289777"/>
<feature type="domain" description="ABC3 transporter permease C-terminal" evidence="8">
    <location>
        <begin position="254"/>
        <end position="367"/>
    </location>
</feature>
<reference evidence="10 11" key="1">
    <citation type="submission" date="2023-09" db="EMBL/GenBank/DDBJ databases">
        <title>Pyrofollis japonicus gen. nov. sp. nov., a novel member of the family Pyrodictiaceae isolated from the Iheya North hydrothermal field.</title>
        <authorList>
            <person name="Miyazaki U."/>
            <person name="Sanari M."/>
            <person name="Tame A."/>
            <person name="Kitajima M."/>
            <person name="Okamoto A."/>
            <person name="Sawayama S."/>
            <person name="Miyazaki J."/>
            <person name="Takai K."/>
            <person name="Nakagawa S."/>
        </authorList>
    </citation>
    <scope>NUCLEOTIDE SEQUENCE [LARGE SCALE GENOMIC DNA]</scope>
    <source>
        <strain evidence="10 11">AV2</strain>
    </source>
</reference>
<comment type="similarity">
    <text evidence="6">Belongs to the ABC-4 integral membrane protein family.</text>
</comment>
<keyword evidence="11" id="KW-1185">Reference proteome</keyword>
<dbReference type="SUPFAM" id="SSF50692">
    <property type="entry name" value="ADC-like"/>
    <property type="match status" value="1"/>
</dbReference>
<dbReference type="Pfam" id="PF02687">
    <property type="entry name" value="FtsX"/>
    <property type="match status" value="2"/>
</dbReference>
<evidence type="ECO:0000256" key="1">
    <source>
        <dbReference type="ARBA" id="ARBA00004651"/>
    </source>
</evidence>
<name>A0ABM8IXC7_9CREN</name>
<feature type="transmembrane region" description="Helical" evidence="7">
    <location>
        <begin position="726"/>
        <end position="750"/>
    </location>
</feature>
<evidence type="ECO:0000256" key="6">
    <source>
        <dbReference type="ARBA" id="ARBA00038076"/>
    </source>
</evidence>
<evidence type="ECO:0000259" key="8">
    <source>
        <dbReference type="Pfam" id="PF02687"/>
    </source>
</evidence>
<evidence type="ECO:0000256" key="4">
    <source>
        <dbReference type="ARBA" id="ARBA00022989"/>
    </source>
</evidence>
<dbReference type="InterPro" id="IPR003838">
    <property type="entry name" value="ABC3_permease_C"/>
</dbReference>
<dbReference type="InterPro" id="IPR050250">
    <property type="entry name" value="Macrolide_Exporter_MacB"/>
</dbReference>
<accession>A0ABM8IXC7</accession>
<keyword evidence="5 7" id="KW-0472">Membrane</keyword>
<dbReference type="Pfam" id="PF12704">
    <property type="entry name" value="MacB_PCD"/>
    <property type="match status" value="1"/>
</dbReference>
<keyword evidence="3 7" id="KW-0812">Transmembrane</keyword>
<feature type="domain" description="ABC3 transporter permease C-terminal" evidence="8">
    <location>
        <begin position="643"/>
        <end position="751"/>
    </location>
</feature>